<dbReference type="PROSITE" id="PS00041">
    <property type="entry name" value="HTH_ARAC_FAMILY_1"/>
    <property type="match status" value="1"/>
</dbReference>
<keyword evidence="6" id="KW-1185">Reference proteome</keyword>
<proteinExistence type="predicted"/>
<accession>A0ABT3FTK7</accession>
<dbReference type="InterPro" id="IPR037923">
    <property type="entry name" value="HTH-like"/>
</dbReference>
<organism evidence="5 6">
    <name type="scientific">Luteolibacter flavescens</name>
    <dbReference type="NCBI Taxonomy" id="1859460"/>
    <lineage>
        <taxon>Bacteria</taxon>
        <taxon>Pseudomonadati</taxon>
        <taxon>Verrucomicrobiota</taxon>
        <taxon>Verrucomicrobiia</taxon>
        <taxon>Verrucomicrobiales</taxon>
        <taxon>Verrucomicrobiaceae</taxon>
        <taxon>Luteolibacter</taxon>
    </lineage>
</organism>
<gene>
    <name evidence="5" type="ORF">OKA04_19315</name>
</gene>
<feature type="domain" description="HTH araC/xylS-type" evidence="4">
    <location>
        <begin position="192"/>
        <end position="290"/>
    </location>
</feature>
<dbReference type="Proteomes" id="UP001207930">
    <property type="component" value="Unassembled WGS sequence"/>
</dbReference>
<dbReference type="InterPro" id="IPR003313">
    <property type="entry name" value="AraC-bd"/>
</dbReference>
<dbReference type="PRINTS" id="PR00032">
    <property type="entry name" value="HTHARAC"/>
</dbReference>
<name>A0ABT3FTK7_9BACT</name>
<keyword evidence="1" id="KW-0805">Transcription regulation</keyword>
<dbReference type="PANTHER" id="PTHR43280:SF32">
    <property type="entry name" value="TRANSCRIPTIONAL REGULATORY PROTEIN"/>
    <property type="match status" value="1"/>
</dbReference>
<dbReference type="PANTHER" id="PTHR43280">
    <property type="entry name" value="ARAC-FAMILY TRANSCRIPTIONAL REGULATOR"/>
    <property type="match status" value="1"/>
</dbReference>
<reference evidence="5 6" key="1">
    <citation type="submission" date="2022-10" db="EMBL/GenBank/DDBJ databases">
        <title>Luteolibacter flavescens strain MCCC 1K03193, whole genome shotgun sequencing project.</title>
        <authorList>
            <person name="Zhao G."/>
            <person name="Shen L."/>
        </authorList>
    </citation>
    <scope>NUCLEOTIDE SEQUENCE [LARGE SCALE GENOMIC DNA]</scope>
    <source>
        <strain evidence="5 6">MCCC 1K03193</strain>
    </source>
</reference>
<evidence type="ECO:0000256" key="2">
    <source>
        <dbReference type="ARBA" id="ARBA00023125"/>
    </source>
</evidence>
<keyword evidence="2" id="KW-0238">DNA-binding</keyword>
<dbReference type="InterPro" id="IPR009057">
    <property type="entry name" value="Homeodomain-like_sf"/>
</dbReference>
<sequence>MKREAIPAVGLGDYRQSLLRGEGFVAVPYQESRAWNPTLLTPHYHDFFQISLIRGPAKLMHDFREMQVRGDTLFFLSPGQVHAVASGKETDGTILSFTREFFDAGAAGSTQLLLELPFFYTPDFPPWLGVPTGAGEEIAAIFSELQEEFNQARPGAGEIVRALLRILLVKASRWRDHERPATNLQRGVSLVRDFQLLVERNFREWQALTPYARELGVTANHLNDMVSEATGRAAGEHVRQRRLLDAKRLLLYSELGVAEIGYRLGFKDPSYFGRFFRRYEGRTPAEFRDEIREKYQKEAR</sequence>
<dbReference type="Gene3D" id="1.10.10.60">
    <property type="entry name" value="Homeodomain-like"/>
    <property type="match status" value="1"/>
</dbReference>
<dbReference type="Pfam" id="PF12833">
    <property type="entry name" value="HTH_18"/>
    <property type="match status" value="1"/>
</dbReference>
<dbReference type="InterPro" id="IPR018062">
    <property type="entry name" value="HTH_AraC-typ_CS"/>
</dbReference>
<dbReference type="PROSITE" id="PS01124">
    <property type="entry name" value="HTH_ARAC_FAMILY_2"/>
    <property type="match status" value="1"/>
</dbReference>
<comment type="caution">
    <text evidence="5">The sequence shown here is derived from an EMBL/GenBank/DDBJ whole genome shotgun (WGS) entry which is preliminary data.</text>
</comment>
<dbReference type="SMART" id="SM00342">
    <property type="entry name" value="HTH_ARAC"/>
    <property type="match status" value="1"/>
</dbReference>
<dbReference type="InterPro" id="IPR020449">
    <property type="entry name" value="Tscrpt_reg_AraC-type_HTH"/>
</dbReference>
<evidence type="ECO:0000256" key="1">
    <source>
        <dbReference type="ARBA" id="ARBA00023015"/>
    </source>
</evidence>
<dbReference type="InterPro" id="IPR018060">
    <property type="entry name" value="HTH_AraC"/>
</dbReference>
<dbReference type="SUPFAM" id="SSF46689">
    <property type="entry name" value="Homeodomain-like"/>
    <property type="match status" value="1"/>
</dbReference>
<dbReference type="EMBL" id="JAPDDS010000013">
    <property type="protein sequence ID" value="MCW1886898.1"/>
    <property type="molecule type" value="Genomic_DNA"/>
</dbReference>
<dbReference type="SUPFAM" id="SSF51215">
    <property type="entry name" value="Regulatory protein AraC"/>
    <property type="match status" value="1"/>
</dbReference>
<dbReference type="Pfam" id="PF02311">
    <property type="entry name" value="AraC_binding"/>
    <property type="match status" value="1"/>
</dbReference>
<protein>
    <submittedName>
        <fullName evidence="5">AraC family transcriptional regulator</fullName>
    </submittedName>
</protein>
<evidence type="ECO:0000259" key="4">
    <source>
        <dbReference type="PROSITE" id="PS01124"/>
    </source>
</evidence>
<evidence type="ECO:0000256" key="3">
    <source>
        <dbReference type="ARBA" id="ARBA00023163"/>
    </source>
</evidence>
<evidence type="ECO:0000313" key="5">
    <source>
        <dbReference type="EMBL" id="MCW1886898.1"/>
    </source>
</evidence>
<evidence type="ECO:0000313" key="6">
    <source>
        <dbReference type="Proteomes" id="UP001207930"/>
    </source>
</evidence>
<keyword evidence="3" id="KW-0804">Transcription</keyword>
<dbReference type="RefSeq" id="WP_264502853.1">
    <property type="nucleotide sequence ID" value="NZ_JAPDDS010000013.1"/>
</dbReference>